<dbReference type="Proteomes" id="UP001066276">
    <property type="component" value="Chromosome 6"/>
</dbReference>
<protein>
    <submittedName>
        <fullName evidence="2">Uncharacterized protein</fullName>
    </submittedName>
</protein>
<dbReference type="EMBL" id="JANPWB010000010">
    <property type="protein sequence ID" value="KAJ1144666.1"/>
    <property type="molecule type" value="Genomic_DNA"/>
</dbReference>
<gene>
    <name evidence="2" type="ORF">NDU88_010963</name>
</gene>
<evidence type="ECO:0000313" key="2">
    <source>
        <dbReference type="EMBL" id="KAJ1144666.1"/>
    </source>
</evidence>
<sequence length="125" mass="13334">MKLTCKRARENGEQSRKLLQQSSGSSETHSLLHTLLPGVLGSALFALHVLRRASEIREGVAQRAITGSSSTRVSSRGAGHLPIPLTAPPAAATFSTPPALKVVCPMPAQNRRPRPEAHRSTELPS</sequence>
<feature type="region of interest" description="Disordered" evidence="1">
    <location>
        <begin position="1"/>
        <end position="29"/>
    </location>
</feature>
<feature type="compositionally biased region" description="Basic and acidic residues" evidence="1">
    <location>
        <begin position="7"/>
        <end position="16"/>
    </location>
</feature>
<comment type="caution">
    <text evidence="2">The sequence shown here is derived from an EMBL/GenBank/DDBJ whole genome shotgun (WGS) entry which is preliminary data.</text>
</comment>
<reference evidence="2" key="1">
    <citation type="journal article" date="2022" name="bioRxiv">
        <title>Sequencing and chromosome-scale assembly of the giantPleurodeles waltlgenome.</title>
        <authorList>
            <person name="Brown T."/>
            <person name="Elewa A."/>
            <person name="Iarovenko S."/>
            <person name="Subramanian E."/>
            <person name="Araus A.J."/>
            <person name="Petzold A."/>
            <person name="Susuki M."/>
            <person name="Suzuki K.-i.T."/>
            <person name="Hayashi T."/>
            <person name="Toyoda A."/>
            <person name="Oliveira C."/>
            <person name="Osipova E."/>
            <person name="Leigh N.D."/>
            <person name="Simon A."/>
            <person name="Yun M.H."/>
        </authorList>
    </citation>
    <scope>NUCLEOTIDE SEQUENCE</scope>
    <source>
        <strain evidence="2">20211129_DDA</strain>
        <tissue evidence="2">Liver</tissue>
    </source>
</reference>
<name>A0AAV7QVU4_PLEWA</name>
<accession>A0AAV7QVU4</accession>
<feature type="compositionally biased region" description="Low complexity" evidence="1">
    <location>
        <begin position="19"/>
        <end position="29"/>
    </location>
</feature>
<evidence type="ECO:0000256" key="1">
    <source>
        <dbReference type="SAM" id="MobiDB-lite"/>
    </source>
</evidence>
<evidence type="ECO:0000313" key="3">
    <source>
        <dbReference type="Proteomes" id="UP001066276"/>
    </source>
</evidence>
<proteinExistence type="predicted"/>
<dbReference type="AlphaFoldDB" id="A0AAV7QVU4"/>
<keyword evidence="3" id="KW-1185">Reference proteome</keyword>
<organism evidence="2 3">
    <name type="scientific">Pleurodeles waltl</name>
    <name type="common">Iberian ribbed newt</name>
    <dbReference type="NCBI Taxonomy" id="8319"/>
    <lineage>
        <taxon>Eukaryota</taxon>
        <taxon>Metazoa</taxon>
        <taxon>Chordata</taxon>
        <taxon>Craniata</taxon>
        <taxon>Vertebrata</taxon>
        <taxon>Euteleostomi</taxon>
        <taxon>Amphibia</taxon>
        <taxon>Batrachia</taxon>
        <taxon>Caudata</taxon>
        <taxon>Salamandroidea</taxon>
        <taxon>Salamandridae</taxon>
        <taxon>Pleurodelinae</taxon>
        <taxon>Pleurodeles</taxon>
    </lineage>
</organism>